<evidence type="ECO:0000313" key="2">
    <source>
        <dbReference type="Proteomes" id="UP000654482"/>
    </source>
</evidence>
<accession>A0A8J7B154</accession>
<gene>
    <name evidence="1" type="ORF">IQ249_05650</name>
</gene>
<sequence length="126" mass="14205">MYSLRQGGLPEGMLMSDSWVSSLIEFLKKIDNKEAKAVIEAIILSAIHGVKDKRISISEVEIIIFNLDILLFCKESLRDPRLSLIISYGMELDSIHELVGNPEIANACQEIEEILQSRKSISWSDL</sequence>
<name>A0A8J7B154_9CYAN</name>
<dbReference type="AlphaFoldDB" id="A0A8J7B154"/>
<keyword evidence="2" id="KW-1185">Reference proteome</keyword>
<evidence type="ECO:0000313" key="1">
    <source>
        <dbReference type="EMBL" id="MBE9115380.1"/>
    </source>
</evidence>
<protein>
    <submittedName>
        <fullName evidence="1">DUF3969 family protein</fullName>
    </submittedName>
</protein>
<organism evidence="1 2">
    <name type="scientific">Lusitaniella coriacea LEGE 07157</name>
    <dbReference type="NCBI Taxonomy" id="945747"/>
    <lineage>
        <taxon>Bacteria</taxon>
        <taxon>Bacillati</taxon>
        <taxon>Cyanobacteriota</taxon>
        <taxon>Cyanophyceae</taxon>
        <taxon>Spirulinales</taxon>
        <taxon>Lusitaniellaceae</taxon>
        <taxon>Lusitaniella</taxon>
    </lineage>
</organism>
<dbReference type="RefSeq" id="WP_194028469.1">
    <property type="nucleotide sequence ID" value="NZ_JADEWZ010000006.1"/>
</dbReference>
<proteinExistence type="predicted"/>
<comment type="caution">
    <text evidence="1">The sequence shown here is derived from an EMBL/GenBank/DDBJ whole genome shotgun (WGS) entry which is preliminary data.</text>
</comment>
<dbReference type="Proteomes" id="UP000654482">
    <property type="component" value="Unassembled WGS sequence"/>
</dbReference>
<reference evidence="1" key="1">
    <citation type="submission" date="2020-10" db="EMBL/GenBank/DDBJ databases">
        <authorList>
            <person name="Castelo-Branco R."/>
            <person name="Eusebio N."/>
            <person name="Adriana R."/>
            <person name="Vieira A."/>
            <person name="Brugerolle De Fraissinette N."/>
            <person name="Rezende De Castro R."/>
            <person name="Schneider M.P."/>
            <person name="Vasconcelos V."/>
            <person name="Leao P.N."/>
        </authorList>
    </citation>
    <scope>NUCLEOTIDE SEQUENCE</scope>
    <source>
        <strain evidence="1">LEGE 07157</strain>
    </source>
</reference>
<dbReference type="EMBL" id="JADEWZ010000006">
    <property type="protein sequence ID" value="MBE9115380.1"/>
    <property type="molecule type" value="Genomic_DNA"/>
</dbReference>